<dbReference type="AlphaFoldDB" id="A0A1I2CGY5"/>
<keyword evidence="2" id="KW-1185">Reference proteome</keyword>
<accession>A0A1I2CGY5</accession>
<evidence type="ECO:0000313" key="2">
    <source>
        <dbReference type="Proteomes" id="UP000198716"/>
    </source>
</evidence>
<evidence type="ECO:0000313" key="1">
    <source>
        <dbReference type="EMBL" id="SFE67514.1"/>
    </source>
</evidence>
<dbReference type="Proteomes" id="UP000198716">
    <property type="component" value="Unassembled WGS sequence"/>
</dbReference>
<name>A0A1I2CGY5_9ACTN</name>
<proteinExistence type="predicted"/>
<protein>
    <submittedName>
        <fullName evidence="1">Uncharacterized protein</fullName>
    </submittedName>
</protein>
<sequence>MGNHSLTTIGDARPFVVAVGEGGTARQLTVSDPETAFDTLVRILAESLPNVSGAWGLSAEWPEPISLVVRYRRGIVGETRRVAHIVVMRPGDWHGDTLSAWCGATIAITDLEFLTPGEGMPCIPCLRRAPLSNTPQQVRA</sequence>
<reference evidence="2" key="1">
    <citation type="submission" date="2016-10" db="EMBL/GenBank/DDBJ databases">
        <authorList>
            <person name="Varghese N."/>
            <person name="Submissions S."/>
        </authorList>
    </citation>
    <scope>NUCLEOTIDE SEQUENCE [LARGE SCALE GENOMIC DNA]</scope>
    <source>
        <strain evidence="2">DSM 45004</strain>
    </source>
</reference>
<dbReference type="EMBL" id="FOMZ01000022">
    <property type="protein sequence ID" value="SFE67514.1"/>
    <property type="molecule type" value="Genomic_DNA"/>
</dbReference>
<organism evidence="1 2">
    <name type="scientific">Actinopolyspora alba</name>
    <dbReference type="NCBI Taxonomy" id="673379"/>
    <lineage>
        <taxon>Bacteria</taxon>
        <taxon>Bacillati</taxon>
        <taxon>Actinomycetota</taxon>
        <taxon>Actinomycetes</taxon>
        <taxon>Actinopolysporales</taxon>
        <taxon>Actinopolysporaceae</taxon>
        <taxon>Actinopolyspora</taxon>
        <taxon>Actinopolyspora alba group</taxon>
    </lineage>
</organism>
<gene>
    <name evidence="1" type="ORF">SAMN04487819_1224</name>
</gene>